<dbReference type="GO" id="GO:0006631">
    <property type="term" value="P:fatty acid metabolic process"/>
    <property type="evidence" value="ECO:0007669"/>
    <property type="project" value="TreeGrafter"/>
</dbReference>
<dbReference type="EMBL" id="APNK01000011">
    <property type="protein sequence ID" value="KEZ77570.1"/>
    <property type="molecule type" value="Genomic_DNA"/>
</dbReference>
<dbReference type="Gene3D" id="1.20.80.10">
    <property type="match status" value="1"/>
</dbReference>
<dbReference type="PANTHER" id="PTHR23310">
    <property type="entry name" value="ACYL-COA-BINDING PROTEIN, ACBP"/>
    <property type="match status" value="1"/>
</dbReference>
<dbReference type="GO" id="GO:0000062">
    <property type="term" value="F:fatty-acyl-CoA binding"/>
    <property type="evidence" value="ECO:0007669"/>
    <property type="project" value="InterPro"/>
</dbReference>
<dbReference type="OrthoDB" id="5625302at2"/>
<gene>
    <name evidence="4" type="ORF">C41B8_09336</name>
</gene>
<organism evidence="4 5">
    <name type="scientific">Salinisphaera hydrothermalis (strain C41B8)</name>
    <dbReference type="NCBI Taxonomy" id="1304275"/>
    <lineage>
        <taxon>Bacteria</taxon>
        <taxon>Pseudomonadati</taxon>
        <taxon>Pseudomonadota</taxon>
        <taxon>Gammaproteobacteria</taxon>
        <taxon>Salinisphaerales</taxon>
        <taxon>Salinisphaeraceae</taxon>
        <taxon>Salinisphaera</taxon>
    </lineage>
</organism>
<keyword evidence="5" id="KW-1185">Reference proteome</keyword>
<evidence type="ECO:0000259" key="3">
    <source>
        <dbReference type="PROSITE" id="PS51228"/>
    </source>
</evidence>
<feature type="domain" description="ACB" evidence="3">
    <location>
        <begin position="4"/>
        <end position="89"/>
    </location>
</feature>
<dbReference type="InterPro" id="IPR000582">
    <property type="entry name" value="Acyl-CoA-binding_protein"/>
</dbReference>
<dbReference type="PATRIC" id="fig|1304275.5.peg.1900"/>
<dbReference type="InterPro" id="IPR014352">
    <property type="entry name" value="FERM/acyl-CoA-bd_prot_sf"/>
</dbReference>
<reference evidence="4 5" key="1">
    <citation type="submission" date="2013-03" db="EMBL/GenBank/DDBJ databases">
        <title>Salinisphaera hydrothermalis C41B8 Genome Sequencing.</title>
        <authorList>
            <person name="Li C."/>
            <person name="Lai Q."/>
            <person name="Shao Z."/>
        </authorList>
    </citation>
    <scope>NUCLEOTIDE SEQUENCE [LARGE SCALE GENOMIC DNA]</scope>
    <source>
        <strain evidence="4 5">C41B8</strain>
    </source>
</reference>
<dbReference type="PRINTS" id="PR00689">
    <property type="entry name" value="ACOABINDINGP"/>
</dbReference>
<evidence type="ECO:0000313" key="4">
    <source>
        <dbReference type="EMBL" id="KEZ77570.1"/>
    </source>
</evidence>
<proteinExistence type="predicted"/>
<protein>
    <submittedName>
        <fullName evidence="4">Acyl-CoA-binding protein-like isoform 2</fullName>
    </submittedName>
</protein>
<dbReference type="STRING" id="1304275.C41B8_09336"/>
<dbReference type="PROSITE" id="PS00880">
    <property type="entry name" value="ACB_1"/>
    <property type="match status" value="1"/>
</dbReference>
<name>A0A084ILI6_SALHC</name>
<keyword evidence="1" id="KW-0446">Lipid-binding</keyword>
<feature type="compositionally biased region" description="Basic and acidic residues" evidence="2">
    <location>
        <begin position="10"/>
        <end position="20"/>
    </location>
</feature>
<dbReference type="InterPro" id="IPR035984">
    <property type="entry name" value="Acyl-CoA-binding_sf"/>
</dbReference>
<dbReference type="PROSITE" id="PS51228">
    <property type="entry name" value="ACB_2"/>
    <property type="match status" value="1"/>
</dbReference>
<dbReference type="Proteomes" id="UP000028302">
    <property type="component" value="Unassembled WGS sequence"/>
</dbReference>
<dbReference type="AlphaFoldDB" id="A0A084ILI6"/>
<evidence type="ECO:0000256" key="2">
    <source>
        <dbReference type="SAM" id="MobiDB-lite"/>
    </source>
</evidence>
<sequence length="90" mass="10006">MADTQAEFEQAQKDVETLSRRPSNDDLLALYAHYKQATAGDVSGKRPGMTDFKGRAKYDAWASLKGMDAEKAMQGYITKVGALFDAERDR</sequence>
<feature type="region of interest" description="Disordered" evidence="2">
    <location>
        <begin position="1"/>
        <end position="20"/>
    </location>
</feature>
<dbReference type="InterPro" id="IPR022408">
    <property type="entry name" value="Acyl-CoA-binding_prot_CS"/>
</dbReference>
<dbReference type="SUPFAM" id="SSF47027">
    <property type="entry name" value="Acyl-CoA binding protein"/>
    <property type="match status" value="1"/>
</dbReference>
<dbReference type="Pfam" id="PF00887">
    <property type="entry name" value="ACBP"/>
    <property type="match status" value="1"/>
</dbReference>
<evidence type="ECO:0000313" key="5">
    <source>
        <dbReference type="Proteomes" id="UP000028302"/>
    </source>
</evidence>
<dbReference type="RefSeq" id="WP_037336982.1">
    <property type="nucleotide sequence ID" value="NZ_APNK01000011.1"/>
</dbReference>
<comment type="caution">
    <text evidence="4">The sequence shown here is derived from an EMBL/GenBank/DDBJ whole genome shotgun (WGS) entry which is preliminary data.</text>
</comment>
<evidence type="ECO:0000256" key="1">
    <source>
        <dbReference type="ARBA" id="ARBA00023121"/>
    </source>
</evidence>
<dbReference type="eggNOG" id="COG4281">
    <property type="taxonomic scope" value="Bacteria"/>
</dbReference>
<dbReference type="PANTHER" id="PTHR23310:SF62">
    <property type="entry name" value="ACYL-COA BINDING PROTEIN 1, ISOFORM A"/>
    <property type="match status" value="1"/>
</dbReference>
<accession>A0A084ILI6</accession>